<reference evidence="6 7" key="1">
    <citation type="submission" date="2024-09" db="EMBL/GenBank/DDBJ databases">
        <authorList>
            <person name="Sun Q."/>
            <person name="Mori K."/>
        </authorList>
    </citation>
    <scope>NUCLEOTIDE SEQUENCE [LARGE SCALE GENOMIC DNA]</scope>
    <source>
        <strain evidence="6 7">JCM 9767</strain>
    </source>
</reference>
<evidence type="ECO:0000313" key="7">
    <source>
        <dbReference type="Proteomes" id="UP001589753"/>
    </source>
</evidence>
<keyword evidence="4" id="KW-0949">S-adenosyl-L-methionine</keyword>
<dbReference type="PANTHER" id="PTHR10629">
    <property type="entry name" value="CYTOSINE-SPECIFIC METHYLTRANSFERASE"/>
    <property type="match status" value="1"/>
</dbReference>
<dbReference type="EC" id="2.1.1.37" evidence="1"/>
<dbReference type="SUPFAM" id="SSF53335">
    <property type="entry name" value="S-adenosyl-L-methionine-dependent methyltransferases"/>
    <property type="match status" value="1"/>
</dbReference>
<dbReference type="PANTHER" id="PTHR10629:SF52">
    <property type="entry name" value="DNA (CYTOSINE-5)-METHYLTRANSFERASE 1"/>
    <property type="match status" value="1"/>
</dbReference>
<dbReference type="InterPro" id="IPR001525">
    <property type="entry name" value="C5_MeTfrase"/>
</dbReference>
<organism evidence="6 7">
    <name type="scientific">Streptomyces heliomycini</name>
    <dbReference type="NCBI Taxonomy" id="284032"/>
    <lineage>
        <taxon>Bacteria</taxon>
        <taxon>Bacillati</taxon>
        <taxon>Actinomycetota</taxon>
        <taxon>Actinomycetes</taxon>
        <taxon>Kitasatosporales</taxon>
        <taxon>Streptomycetaceae</taxon>
        <taxon>Streptomyces</taxon>
    </lineage>
</organism>
<dbReference type="InterPro" id="IPR050390">
    <property type="entry name" value="C5-Methyltransferase"/>
</dbReference>
<sequence>GSIGTLNDIWHGYSLMSGVDTVRHAISGFEKIEAGQVSKLDPDHASPGMGEENLKRISSVPRDGGSWFDLFRLGKEDLLTPGMKSLVERKKFGSYPDIYGRMAWDEPARTIKRECSHIGNGRYAHPEQDRLCTVREMATLQGYPVTYKFQGSLSNRYRHIGDAVPPLISRQLAAACQWMLLGRKPKISDFILEGTSLSADDIVVGSSQHGLNMEIEFSEAQV</sequence>
<keyword evidence="2 6" id="KW-0489">Methyltransferase</keyword>
<comment type="caution">
    <text evidence="6">The sequence shown here is derived from an EMBL/GenBank/DDBJ whole genome shotgun (WGS) entry which is preliminary data.</text>
</comment>
<dbReference type="GO" id="GO:0032259">
    <property type="term" value="P:methylation"/>
    <property type="evidence" value="ECO:0007669"/>
    <property type="project" value="UniProtKB-KW"/>
</dbReference>
<dbReference type="EMBL" id="JBHMDI010000334">
    <property type="protein sequence ID" value="MFB9353105.1"/>
    <property type="molecule type" value="Genomic_DNA"/>
</dbReference>
<accession>A0ABV5LMH2</accession>
<name>A0ABV5LMH2_9ACTN</name>
<proteinExistence type="predicted"/>
<feature type="non-terminal residue" evidence="6">
    <location>
        <position position="1"/>
    </location>
</feature>
<dbReference type="Gene3D" id="3.90.120.10">
    <property type="entry name" value="DNA Methylase, subunit A, domain 2"/>
    <property type="match status" value="1"/>
</dbReference>
<evidence type="ECO:0000256" key="2">
    <source>
        <dbReference type="ARBA" id="ARBA00022603"/>
    </source>
</evidence>
<keyword evidence="3" id="KW-0808">Transferase</keyword>
<evidence type="ECO:0000256" key="3">
    <source>
        <dbReference type="ARBA" id="ARBA00022679"/>
    </source>
</evidence>
<gene>
    <name evidence="6" type="ORF">ACFFUA_37910</name>
</gene>
<evidence type="ECO:0000256" key="5">
    <source>
        <dbReference type="ARBA" id="ARBA00022747"/>
    </source>
</evidence>
<evidence type="ECO:0000256" key="1">
    <source>
        <dbReference type="ARBA" id="ARBA00011975"/>
    </source>
</evidence>
<dbReference type="GO" id="GO:0008168">
    <property type="term" value="F:methyltransferase activity"/>
    <property type="evidence" value="ECO:0007669"/>
    <property type="project" value="UniProtKB-KW"/>
</dbReference>
<keyword evidence="5" id="KW-0680">Restriction system</keyword>
<evidence type="ECO:0000313" key="6">
    <source>
        <dbReference type="EMBL" id="MFB9353105.1"/>
    </source>
</evidence>
<dbReference type="InterPro" id="IPR029063">
    <property type="entry name" value="SAM-dependent_MTases_sf"/>
</dbReference>
<dbReference type="Proteomes" id="UP001589753">
    <property type="component" value="Unassembled WGS sequence"/>
</dbReference>
<dbReference type="Pfam" id="PF00145">
    <property type="entry name" value="DNA_methylase"/>
    <property type="match status" value="1"/>
</dbReference>
<dbReference type="RefSeq" id="WP_380957916.1">
    <property type="nucleotide sequence ID" value="NZ_JBHMDI010000334.1"/>
</dbReference>
<evidence type="ECO:0000256" key="4">
    <source>
        <dbReference type="ARBA" id="ARBA00022691"/>
    </source>
</evidence>
<keyword evidence="7" id="KW-1185">Reference proteome</keyword>
<protein>
    <recommendedName>
        <fullName evidence="1">DNA (cytosine-5-)-methyltransferase</fullName>
        <ecNumber evidence="1">2.1.1.37</ecNumber>
    </recommendedName>
</protein>